<gene>
    <name evidence="3" type="ORF">ACFOZ4_18755</name>
</gene>
<dbReference type="InterPro" id="IPR054384">
    <property type="entry name" value="SecDF_P1_head"/>
</dbReference>
<evidence type="ECO:0000259" key="2">
    <source>
        <dbReference type="Pfam" id="PF22599"/>
    </source>
</evidence>
<protein>
    <recommendedName>
        <fullName evidence="2">SecDF P1 head subdomain domain-containing protein</fullName>
    </recommendedName>
</protein>
<reference evidence="4" key="1">
    <citation type="journal article" date="2019" name="Int. J. Syst. Evol. Microbiol.">
        <title>The Global Catalogue of Microorganisms (GCM) 10K type strain sequencing project: providing services to taxonomists for standard genome sequencing and annotation.</title>
        <authorList>
            <consortium name="The Broad Institute Genomics Platform"/>
            <consortium name="The Broad Institute Genome Sequencing Center for Infectious Disease"/>
            <person name="Wu L."/>
            <person name="Ma J."/>
        </authorList>
    </citation>
    <scope>NUCLEOTIDE SEQUENCE [LARGE SCALE GENOMIC DNA]</scope>
    <source>
        <strain evidence="4">CGMCC 4.7289</strain>
    </source>
</reference>
<keyword evidence="1" id="KW-0732">Signal</keyword>
<feature type="signal peptide" evidence="1">
    <location>
        <begin position="1"/>
        <end position="20"/>
    </location>
</feature>
<feature type="chain" id="PRO_5046949482" description="SecDF P1 head subdomain domain-containing protein" evidence="1">
    <location>
        <begin position="21"/>
        <end position="256"/>
    </location>
</feature>
<evidence type="ECO:0000313" key="4">
    <source>
        <dbReference type="Proteomes" id="UP001595816"/>
    </source>
</evidence>
<accession>A0ABV8LQY3</accession>
<evidence type="ECO:0000313" key="3">
    <source>
        <dbReference type="EMBL" id="MFC4132654.1"/>
    </source>
</evidence>
<dbReference type="RefSeq" id="WP_253752847.1">
    <property type="nucleotide sequence ID" value="NZ_JAMZDZ010000001.1"/>
</dbReference>
<dbReference type="Pfam" id="PF22599">
    <property type="entry name" value="SecDF_P1_head"/>
    <property type="match status" value="1"/>
</dbReference>
<proteinExistence type="predicted"/>
<dbReference type="PROSITE" id="PS51257">
    <property type="entry name" value="PROKAR_LIPOPROTEIN"/>
    <property type="match status" value="1"/>
</dbReference>
<evidence type="ECO:0000256" key="1">
    <source>
        <dbReference type="SAM" id="SignalP"/>
    </source>
</evidence>
<organism evidence="3 4">
    <name type="scientific">Hamadaea flava</name>
    <dbReference type="NCBI Taxonomy" id="1742688"/>
    <lineage>
        <taxon>Bacteria</taxon>
        <taxon>Bacillati</taxon>
        <taxon>Actinomycetota</taxon>
        <taxon>Actinomycetes</taxon>
        <taxon>Micromonosporales</taxon>
        <taxon>Micromonosporaceae</taxon>
        <taxon>Hamadaea</taxon>
    </lineage>
</organism>
<keyword evidence="4" id="KW-1185">Reference proteome</keyword>
<comment type="caution">
    <text evidence="3">The sequence shown here is derived from an EMBL/GenBank/DDBJ whole genome shotgun (WGS) entry which is preliminary data.</text>
</comment>
<name>A0ABV8LQY3_9ACTN</name>
<sequence length="256" mass="26496">MMRARVLVILVLAATTVAGCSLPFGDKTKTRVTLSVSGDADHSTVETILRNRVTGAGMPKPGFAWTAEGLVMTVPGDRHEVDFAQLTAPGVLEFRKVVVRTPASQDCGKQPKASPPGESMIACDADGVGYGLDVAKVVHSDVASATYQRDQTGQQTVLIKFTGSGQAKFTDLSREAVGNSGWPACAQDALGGSGNCLVAIVLDNKVISAPEIISVLTGDAVISGSFTEAEAERLASVISAPQLPVDLTVAAVTVTQ</sequence>
<dbReference type="EMBL" id="JBHSAY010000009">
    <property type="protein sequence ID" value="MFC4132654.1"/>
    <property type="molecule type" value="Genomic_DNA"/>
</dbReference>
<dbReference type="Gene3D" id="3.30.70.3400">
    <property type="match status" value="1"/>
</dbReference>
<dbReference type="Proteomes" id="UP001595816">
    <property type="component" value="Unassembled WGS sequence"/>
</dbReference>
<feature type="domain" description="SecDF P1 head subdomain" evidence="2">
    <location>
        <begin position="140"/>
        <end position="245"/>
    </location>
</feature>
<dbReference type="Gene3D" id="3.30.1360.200">
    <property type="match status" value="1"/>
</dbReference>